<evidence type="ECO:0000313" key="3">
    <source>
        <dbReference type="Proteomes" id="UP000286045"/>
    </source>
</evidence>
<reference evidence="2 3" key="1">
    <citation type="submission" date="2018-12" db="EMBL/GenBank/DDBJ databases">
        <title>Draft genome sequence of Xylaria grammica IHI A82.</title>
        <authorList>
            <person name="Buettner E."/>
            <person name="Kellner H."/>
        </authorList>
    </citation>
    <scope>NUCLEOTIDE SEQUENCE [LARGE SCALE GENOMIC DNA]</scope>
    <source>
        <strain evidence="2 3">IHI A82</strain>
    </source>
</reference>
<accession>A0A439CMU5</accession>
<feature type="compositionally biased region" description="Pro residues" evidence="1">
    <location>
        <begin position="25"/>
        <end position="39"/>
    </location>
</feature>
<organism evidence="2 3">
    <name type="scientific">Xylaria grammica</name>
    <dbReference type="NCBI Taxonomy" id="363999"/>
    <lineage>
        <taxon>Eukaryota</taxon>
        <taxon>Fungi</taxon>
        <taxon>Dikarya</taxon>
        <taxon>Ascomycota</taxon>
        <taxon>Pezizomycotina</taxon>
        <taxon>Sordariomycetes</taxon>
        <taxon>Xylariomycetidae</taxon>
        <taxon>Xylariales</taxon>
        <taxon>Xylariaceae</taxon>
        <taxon>Xylaria</taxon>
    </lineage>
</organism>
<evidence type="ECO:0000256" key="1">
    <source>
        <dbReference type="SAM" id="MobiDB-lite"/>
    </source>
</evidence>
<name>A0A439CMU5_9PEZI</name>
<feature type="region of interest" description="Disordered" evidence="1">
    <location>
        <begin position="1"/>
        <end position="44"/>
    </location>
</feature>
<evidence type="ECO:0000313" key="2">
    <source>
        <dbReference type="EMBL" id="RWA03477.1"/>
    </source>
</evidence>
<gene>
    <name evidence="2" type="ORF">EKO27_g11628</name>
</gene>
<proteinExistence type="predicted"/>
<protein>
    <submittedName>
        <fullName evidence="2">Uncharacterized protein</fullName>
    </submittedName>
</protein>
<dbReference type="STRING" id="363999.A0A439CMU5"/>
<dbReference type="AlphaFoldDB" id="A0A439CMU5"/>
<comment type="caution">
    <text evidence="2">The sequence shown here is derived from an EMBL/GenBank/DDBJ whole genome shotgun (WGS) entry which is preliminary data.</text>
</comment>
<dbReference type="EMBL" id="RYZI01000782">
    <property type="protein sequence ID" value="RWA03477.1"/>
    <property type="molecule type" value="Genomic_DNA"/>
</dbReference>
<sequence>MSSPGNHPKKTRRVSFAVSNSPKHTQPPVPAPHPTPPPKQQSTTATTSLVPLIVPVLGLVHRQATFVLLLGLLHLTALLAYLPTPSLTHPTGSSLTVFFNRVDLQLTLTSPCQVNMSSVGAGLMPDPNAVHYQPPVPDTTNGPFQYTYVPRSDPQYMMANGAAAGGPAWHGYRANPHDGSGFPNAADAGYLYARRSSQFPTWPHASYELRCSAQWSSLRRTGAGQPTPPITPPSVFFPGGGYGGVEMGKTKAEVDAENQYNALHNQMNEPQSIKPADDDISRMYWCRELDGQWVSRSRFSLDRMGNFRWYVTENGIFYAKMLPE</sequence>
<dbReference type="Proteomes" id="UP000286045">
    <property type="component" value="Unassembled WGS sequence"/>
</dbReference>
<keyword evidence="3" id="KW-1185">Reference proteome</keyword>